<dbReference type="PANTHER" id="PTHR43135">
    <property type="entry name" value="ALPHA-D-RIBOSE 1-METHYLPHOSPHONATE 5-TRIPHOSPHATE DIPHOSPHATASE"/>
    <property type="match status" value="1"/>
</dbReference>
<gene>
    <name evidence="2" type="ORF">CSV91_04700</name>
</gene>
<sequence>MFKLIVREELDMASADRSTLFINATILDGSEHMEPQPDMAVTVERGVITWMGPSAVAQAPAGAEVIDLGGAYLMPGLINMHVHLCGSGKPVSAGDAGALMKKLDNPVGRAIVCRILKGSAQQQLASGVTTVRGAGDPLFADIAVRDAIDAGKYQGPRLVAPGTGVTVPGGHGAGLFAQVANSPVEAAEQVRDLYARGADVIKLFVTGGVFDATEVGEPGVLRMPVEVAAAACKAAHEVGLPVMAHVESTEGVKAALEAGVDTIEHGAPMTPEILELYRGAAGTQLEGRAPSVTCTISPALPFVLLDPEKTHSTDTQKKNGDIVCSGIIESARAALDAGVKVGLGTDSSCPFVTQYDMWREVAYFAKYVGVSNAFALHTATQVNAELLGLGGETGTIECGKAADILVTRKNPLDDLCTLREPTHVMCRGDLVRKLKVKRIPEVDAELDAIMAMPAEALAEELARDGVA</sequence>
<dbReference type="Pfam" id="PF01979">
    <property type="entry name" value="Amidohydro_1"/>
    <property type="match status" value="1"/>
</dbReference>
<dbReference type="AlphaFoldDB" id="A0A2D1TX67"/>
<dbReference type="InterPro" id="IPR006680">
    <property type="entry name" value="Amidohydro-rel"/>
</dbReference>
<proteinExistence type="predicted"/>
<dbReference type="EMBL" id="CP024160">
    <property type="protein sequence ID" value="ATP53894.1"/>
    <property type="molecule type" value="Genomic_DNA"/>
</dbReference>
<dbReference type="Proteomes" id="UP000225608">
    <property type="component" value="Chromosome"/>
</dbReference>
<dbReference type="SUPFAM" id="SSF51556">
    <property type="entry name" value="Metallo-dependent hydrolases"/>
    <property type="match status" value="1"/>
</dbReference>
<keyword evidence="2" id="KW-0378">Hydrolase</keyword>
<dbReference type="PANTHER" id="PTHR43135:SF3">
    <property type="entry name" value="ALPHA-D-RIBOSE 1-METHYLPHOSPHONATE 5-TRIPHOSPHATE DIPHOSPHATASE"/>
    <property type="match status" value="1"/>
</dbReference>
<dbReference type="GO" id="GO:0016810">
    <property type="term" value="F:hydrolase activity, acting on carbon-nitrogen (but not peptide) bonds"/>
    <property type="evidence" value="ECO:0007669"/>
    <property type="project" value="InterPro"/>
</dbReference>
<dbReference type="InterPro" id="IPR011059">
    <property type="entry name" value="Metal-dep_hydrolase_composite"/>
</dbReference>
<organism evidence="2 3">
    <name type="scientific">Collinsella aerofaciens</name>
    <dbReference type="NCBI Taxonomy" id="74426"/>
    <lineage>
        <taxon>Bacteria</taxon>
        <taxon>Bacillati</taxon>
        <taxon>Actinomycetota</taxon>
        <taxon>Coriobacteriia</taxon>
        <taxon>Coriobacteriales</taxon>
        <taxon>Coriobacteriaceae</taxon>
        <taxon>Collinsella</taxon>
    </lineage>
</organism>
<evidence type="ECO:0000313" key="3">
    <source>
        <dbReference type="Proteomes" id="UP000225608"/>
    </source>
</evidence>
<dbReference type="InterPro" id="IPR032466">
    <property type="entry name" value="Metal_Hydrolase"/>
</dbReference>
<accession>A0A2D1TX67</accession>
<name>A0A2D1TX67_9ACTN</name>
<dbReference type="Gene3D" id="2.30.40.10">
    <property type="entry name" value="Urease, subunit C, domain 1"/>
    <property type="match status" value="1"/>
</dbReference>
<dbReference type="SUPFAM" id="SSF51338">
    <property type="entry name" value="Composite domain of metallo-dependent hydrolases"/>
    <property type="match status" value="1"/>
</dbReference>
<feature type="domain" description="Amidohydrolase-related" evidence="1">
    <location>
        <begin position="72"/>
        <end position="431"/>
    </location>
</feature>
<dbReference type="Gene3D" id="3.20.20.140">
    <property type="entry name" value="Metal-dependent hydrolases"/>
    <property type="match status" value="1"/>
</dbReference>
<dbReference type="InterPro" id="IPR051781">
    <property type="entry name" value="Metallo-dep_Hydrolase"/>
</dbReference>
<evidence type="ECO:0000259" key="1">
    <source>
        <dbReference type="Pfam" id="PF01979"/>
    </source>
</evidence>
<reference evidence="2 3" key="1">
    <citation type="submission" date="2017-10" db="EMBL/GenBank/DDBJ databases">
        <title>Complete genome sequence of Collinsella aerofaciens isolated from the gut of a healthy adult Indian.</title>
        <authorList>
            <person name="Bag S."/>
            <person name="Ghosh T.S."/>
            <person name="Das B."/>
        </authorList>
    </citation>
    <scope>NUCLEOTIDE SEQUENCE [LARGE SCALE GENOMIC DNA]</scope>
    <source>
        <strain evidence="3">indica</strain>
    </source>
</reference>
<dbReference type="CDD" id="cd01299">
    <property type="entry name" value="Met_dep_hydrolase_A"/>
    <property type="match status" value="1"/>
</dbReference>
<dbReference type="KEGG" id="caer:CSV91_04700"/>
<protein>
    <submittedName>
        <fullName evidence="2">Amidohydrolase</fullName>
    </submittedName>
</protein>
<dbReference type="InterPro" id="IPR057744">
    <property type="entry name" value="OTAase-like"/>
</dbReference>
<evidence type="ECO:0000313" key="2">
    <source>
        <dbReference type="EMBL" id="ATP53894.1"/>
    </source>
</evidence>